<dbReference type="EMBL" id="BAZW01000106">
    <property type="protein sequence ID" value="GAO27812.1"/>
    <property type="molecule type" value="Genomic_DNA"/>
</dbReference>
<reference evidence="1 2" key="1">
    <citation type="journal article" date="2015" name="Microbes Environ.">
        <title>Distribution and evolution of nitrogen fixation genes in the phylum bacteroidetes.</title>
        <authorList>
            <person name="Inoue J."/>
            <person name="Oshima K."/>
            <person name="Suda W."/>
            <person name="Sakamoto M."/>
            <person name="Iino T."/>
            <person name="Noda S."/>
            <person name="Hongoh Y."/>
            <person name="Hattori M."/>
            <person name="Ohkuma M."/>
        </authorList>
    </citation>
    <scope>NUCLEOTIDE SEQUENCE [LARGE SCALE GENOMIC DNA]</scope>
    <source>
        <strain evidence="1">JCM 15548</strain>
    </source>
</reference>
<proteinExistence type="predicted"/>
<sequence>MKLQVIQDGQGKNTGVFIPINDWEILTQRYKDLKNLVSTEPPPKKKLSELAGTLSVETAEAMLNQVEESRSAWEERLKKQF</sequence>
<dbReference type="Proteomes" id="UP000032900">
    <property type="component" value="Unassembled WGS sequence"/>
</dbReference>
<name>A0A0E9LQB7_9BACT</name>
<protein>
    <submittedName>
        <fullName evidence="1">Uncharacterized protein</fullName>
    </submittedName>
</protein>
<accession>A0A0E9LQB7</accession>
<dbReference type="OrthoDB" id="798979at2"/>
<keyword evidence="2" id="KW-1185">Reference proteome</keyword>
<gene>
    <name evidence="1" type="ORF">JCM15548_14667</name>
</gene>
<dbReference type="AlphaFoldDB" id="A0A0E9LQB7"/>
<comment type="caution">
    <text evidence="1">The sequence shown here is derived from an EMBL/GenBank/DDBJ whole genome shotgun (WGS) entry which is preliminary data.</text>
</comment>
<evidence type="ECO:0000313" key="2">
    <source>
        <dbReference type="Proteomes" id="UP000032900"/>
    </source>
</evidence>
<organism evidence="1 2">
    <name type="scientific">Geofilum rubicundum JCM 15548</name>
    <dbReference type="NCBI Taxonomy" id="1236989"/>
    <lineage>
        <taxon>Bacteria</taxon>
        <taxon>Pseudomonadati</taxon>
        <taxon>Bacteroidota</taxon>
        <taxon>Bacteroidia</taxon>
        <taxon>Marinilabiliales</taxon>
        <taxon>Marinilabiliaceae</taxon>
        <taxon>Geofilum</taxon>
    </lineage>
</organism>
<evidence type="ECO:0000313" key="1">
    <source>
        <dbReference type="EMBL" id="GAO27812.1"/>
    </source>
</evidence>
<dbReference type="RefSeq" id="WP_062128890.1">
    <property type="nucleotide sequence ID" value="NZ_BAZW01000106.1"/>
</dbReference>